<evidence type="ECO:0000313" key="3">
    <source>
        <dbReference type="EMBL" id="RPA86084.1"/>
    </source>
</evidence>
<keyword evidence="4" id="KW-1185">Reference proteome</keyword>
<protein>
    <recommendedName>
        <fullName evidence="2">DUF7580 domain-containing protein</fullName>
    </recommendedName>
</protein>
<reference evidence="3 4" key="1">
    <citation type="journal article" date="2018" name="Nat. Ecol. Evol.">
        <title>Pezizomycetes genomes reveal the molecular basis of ectomycorrhizal truffle lifestyle.</title>
        <authorList>
            <person name="Murat C."/>
            <person name="Payen T."/>
            <person name="Noel B."/>
            <person name="Kuo A."/>
            <person name="Morin E."/>
            <person name="Chen J."/>
            <person name="Kohler A."/>
            <person name="Krizsan K."/>
            <person name="Balestrini R."/>
            <person name="Da Silva C."/>
            <person name="Montanini B."/>
            <person name="Hainaut M."/>
            <person name="Levati E."/>
            <person name="Barry K.W."/>
            <person name="Belfiori B."/>
            <person name="Cichocki N."/>
            <person name="Clum A."/>
            <person name="Dockter R.B."/>
            <person name="Fauchery L."/>
            <person name="Guy J."/>
            <person name="Iotti M."/>
            <person name="Le Tacon F."/>
            <person name="Lindquist E.A."/>
            <person name="Lipzen A."/>
            <person name="Malagnac F."/>
            <person name="Mello A."/>
            <person name="Molinier V."/>
            <person name="Miyauchi S."/>
            <person name="Poulain J."/>
            <person name="Riccioni C."/>
            <person name="Rubini A."/>
            <person name="Sitrit Y."/>
            <person name="Splivallo R."/>
            <person name="Traeger S."/>
            <person name="Wang M."/>
            <person name="Zifcakova L."/>
            <person name="Wipf D."/>
            <person name="Zambonelli A."/>
            <person name="Paolocci F."/>
            <person name="Nowrousian M."/>
            <person name="Ottonello S."/>
            <person name="Baldrian P."/>
            <person name="Spatafora J.W."/>
            <person name="Henrissat B."/>
            <person name="Nagy L.G."/>
            <person name="Aury J.M."/>
            <person name="Wincker P."/>
            <person name="Grigoriev I.V."/>
            <person name="Bonfante P."/>
            <person name="Martin F.M."/>
        </authorList>
    </citation>
    <scope>NUCLEOTIDE SEQUENCE [LARGE SCALE GENOMIC DNA]</scope>
    <source>
        <strain evidence="3 4">RN42</strain>
    </source>
</reference>
<dbReference type="PANTHER" id="PTHR35186">
    <property type="entry name" value="ANK_REP_REGION DOMAIN-CONTAINING PROTEIN"/>
    <property type="match status" value="1"/>
</dbReference>
<accession>A0A3N4IWT0</accession>
<dbReference type="Pfam" id="PF24476">
    <property type="entry name" value="DUF7580"/>
    <property type="match status" value="1"/>
</dbReference>
<dbReference type="EMBL" id="ML119651">
    <property type="protein sequence ID" value="RPA86084.1"/>
    <property type="molecule type" value="Genomic_DNA"/>
</dbReference>
<name>A0A3N4IWT0_ASCIM</name>
<sequence length="586" mass="67189">MSGIEIVGLVFAVLPLFIEASDQYSHLYRSLSQNKYNRARKEFWDSFNWEVYELRKTLTIDLLETVSDTFPIRSRLEGGNRASLTRSSTIRAIVHMLFPSEADKEPLKRVLERVALLFSELIDDATLASSAGMIVEEPISEAKQDWTSIYRKLESLRVVSAKDPSLRDRFKFFNKQEKREKCLKDLQVWNIRLRRIILDAQQQARQSRVFVETVRNAPARHAISRNRYPMSDSEVEPATNLRTLSRNLFVTLSQYWAQNCECPSQTHGAKVSLDSCCKDAREKLKYGTEASYDLVISKPISVPQGRDWHECTATIRTVLNFSDPKTPLNGVCSALKSCINAPNRQLELWVECEQTGQRQSVWPNLRYARNTPPNETSLGSDEEQSISFDDIICPSSPRWIRKPSLMARRKLALLFAYSLFQLYESPWLSNQWDREHIHFFKRAGSTCEVDLSRPFLNVSFDGLLSCKEDYENVLHGNLGILKLGILLVELEKWKPIELLRKPKDFVDGEPAVNVDMFTAGRVAGEKMNSCHEFYRNAVVACLDVPWARAGRGRISLDDDSVREGIFRDVIVPLEKEIEWGANFGAF</sequence>
<gene>
    <name evidence="3" type="ORF">BJ508DRAFT_411646</name>
</gene>
<evidence type="ECO:0000256" key="1">
    <source>
        <dbReference type="SAM" id="SignalP"/>
    </source>
</evidence>
<evidence type="ECO:0000259" key="2">
    <source>
        <dbReference type="Pfam" id="PF24476"/>
    </source>
</evidence>
<feature type="domain" description="DUF7580" evidence="2">
    <location>
        <begin position="239"/>
        <end position="578"/>
    </location>
</feature>
<dbReference type="AlphaFoldDB" id="A0A3N4IWT0"/>
<evidence type="ECO:0000313" key="4">
    <source>
        <dbReference type="Proteomes" id="UP000275078"/>
    </source>
</evidence>
<feature type="chain" id="PRO_5018247587" description="DUF7580 domain-containing protein" evidence="1">
    <location>
        <begin position="21"/>
        <end position="586"/>
    </location>
</feature>
<dbReference type="InterPro" id="IPR056002">
    <property type="entry name" value="DUF7580"/>
</dbReference>
<feature type="signal peptide" evidence="1">
    <location>
        <begin position="1"/>
        <end position="20"/>
    </location>
</feature>
<proteinExistence type="predicted"/>
<keyword evidence="1" id="KW-0732">Signal</keyword>
<dbReference type="OrthoDB" id="3565018at2759"/>
<dbReference type="PANTHER" id="PTHR35186:SF4">
    <property type="entry name" value="PRION-INHIBITION AND PROPAGATION HELO DOMAIN-CONTAINING PROTEIN"/>
    <property type="match status" value="1"/>
</dbReference>
<dbReference type="Proteomes" id="UP000275078">
    <property type="component" value="Unassembled WGS sequence"/>
</dbReference>
<dbReference type="STRING" id="1160509.A0A3N4IWT0"/>
<organism evidence="3 4">
    <name type="scientific">Ascobolus immersus RN42</name>
    <dbReference type="NCBI Taxonomy" id="1160509"/>
    <lineage>
        <taxon>Eukaryota</taxon>
        <taxon>Fungi</taxon>
        <taxon>Dikarya</taxon>
        <taxon>Ascomycota</taxon>
        <taxon>Pezizomycotina</taxon>
        <taxon>Pezizomycetes</taxon>
        <taxon>Pezizales</taxon>
        <taxon>Ascobolaceae</taxon>
        <taxon>Ascobolus</taxon>
    </lineage>
</organism>